<name>A0A0J1BBK6_RHOIS</name>
<dbReference type="AlphaFoldDB" id="A0A0J1BBK6"/>
<reference evidence="1" key="1">
    <citation type="submission" date="2015-05" db="EMBL/GenBank/DDBJ databases">
        <title>Permanent draft genome of Rhodopirellula islandicus K833.</title>
        <authorList>
            <person name="Kizina J."/>
            <person name="Richter M."/>
            <person name="Glockner F.O."/>
            <person name="Harder J."/>
        </authorList>
    </citation>
    <scope>NUCLEOTIDE SEQUENCE [LARGE SCALE GENOMIC DNA]</scope>
    <source>
        <strain evidence="1">K833</strain>
    </source>
</reference>
<protein>
    <submittedName>
        <fullName evidence="1">Uncharacterized protein</fullName>
    </submittedName>
</protein>
<evidence type="ECO:0000313" key="1">
    <source>
        <dbReference type="EMBL" id="KLU03913.1"/>
    </source>
</evidence>
<dbReference type="PATRIC" id="fig|595434.4.peg.4098"/>
<dbReference type="EMBL" id="LECT01000031">
    <property type="protein sequence ID" value="KLU03913.1"/>
    <property type="molecule type" value="Genomic_DNA"/>
</dbReference>
<organism evidence="1 2">
    <name type="scientific">Rhodopirellula islandica</name>
    <dbReference type="NCBI Taxonomy" id="595434"/>
    <lineage>
        <taxon>Bacteria</taxon>
        <taxon>Pseudomonadati</taxon>
        <taxon>Planctomycetota</taxon>
        <taxon>Planctomycetia</taxon>
        <taxon>Pirellulales</taxon>
        <taxon>Pirellulaceae</taxon>
        <taxon>Rhodopirellula</taxon>
    </lineage>
</organism>
<sequence length="40" mass="4339">MTISLGTHEKPLVRGLPIGVQNPSEYGDCRPQIHLPMPVG</sequence>
<dbReference type="Proteomes" id="UP000036367">
    <property type="component" value="Unassembled WGS sequence"/>
</dbReference>
<accession>A0A0J1BBK6</accession>
<dbReference type="STRING" id="595434.RISK_004320"/>
<comment type="caution">
    <text evidence="1">The sequence shown here is derived from an EMBL/GenBank/DDBJ whole genome shotgun (WGS) entry which is preliminary data.</text>
</comment>
<evidence type="ECO:0000313" key="2">
    <source>
        <dbReference type="Proteomes" id="UP000036367"/>
    </source>
</evidence>
<keyword evidence="2" id="KW-1185">Reference proteome</keyword>
<gene>
    <name evidence="1" type="ORF">RISK_004320</name>
</gene>
<proteinExistence type="predicted"/>